<organism evidence="1 2">
    <name type="scientific">Melastoma candidum</name>
    <dbReference type="NCBI Taxonomy" id="119954"/>
    <lineage>
        <taxon>Eukaryota</taxon>
        <taxon>Viridiplantae</taxon>
        <taxon>Streptophyta</taxon>
        <taxon>Embryophyta</taxon>
        <taxon>Tracheophyta</taxon>
        <taxon>Spermatophyta</taxon>
        <taxon>Magnoliopsida</taxon>
        <taxon>eudicotyledons</taxon>
        <taxon>Gunneridae</taxon>
        <taxon>Pentapetalae</taxon>
        <taxon>rosids</taxon>
        <taxon>malvids</taxon>
        <taxon>Myrtales</taxon>
        <taxon>Melastomataceae</taxon>
        <taxon>Melastomatoideae</taxon>
        <taxon>Melastomateae</taxon>
        <taxon>Melastoma</taxon>
    </lineage>
</organism>
<comment type="caution">
    <text evidence="1">The sequence shown here is derived from an EMBL/GenBank/DDBJ whole genome shotgun (WGS) entry which is preliminary data.</text>
</comment>
<protein>
    <submittedName>
        <fullName evidence="1">Uncharacterized protein</fullName>
    </submittedName>
</protein>
<reference evidence="2" key="1">
    <citation type="journal article" date="2023" name="Front. Plant Sci.">
        <title>Chromosomal-level genome assembly of Melastoma candidum provides insights into trichome evolution.</title>
        <authorList>
            <person name="Zhong Y."/>
            <person name="Wu W."/>
            <person name="Sun C."/>
            <person name="Zou P."/>
            <person name="Liu Y."/>
            <person name="Dai S."/>
            <person name="Zhou R."/>
        </authorList>
    </citation>
    <scope>NUCLEOTIDE SEQUENCE [LARGE SCALE GENOMIC DNA]</scope>
</reference>
<dbReference type="EMBL" id="CM042887">
    <property type="protein sequence ID" value="KAI4331468.1"/>
    <property type="molecule type" value="Genomic_DNA"/>
</dbReference>
<sequence>MEGLQRSAVSFRRQGSSGLVWDDKFLSGELTKPRDDVQGTGDSTAQPPAATLERSRSAGEGGRRYHRTARDSPVAEPPSPRVSACGFCGAFGKPKPNLGGGKARKTKHGNMRLR</sequence>
<accession>A0ACB9N4D3</accession>
<dbReference type="Proteomes" id="UP001057402">
    <property type="component" value="Chromosome 8"/>
</dbReference>
<keyword evidence="2" id="KW-1185">Reference proteome</keyword>
<proteinExistence type="predicted"/>
<evidence type="ECO:0000313" key="1">
    <source>
        <dbReference type="EMBL" id="KAI4331468.1"/>
    </source>
</evidence>
<name>A0ACB9N4D3_9MYRT</name>
<evidence type="ECO:0000313" key="2">
    <source>
        <dbReference type="Proteomes" id="UP001057402"/>
    </source>
</evidence>
<gene>
    <name evidence="1" type="ORF">MLD38_029656</name>
</gene>